<dbReference type="InterPro" id="IPR007110">
    <property type="entry name" value="Ig-like_dom"/>
</dbReference>
<reference evidence="11 12" key="1">
    <citation type="journal article" date="2020" name="Nat. Commun.">
        <title>Donkey genomes provide new insights into domestication and selection for coat color.</title>
        <authorList>
            <person name="Wang"/>
            <person name="C."/>
            <person name="Li"/>
            <person name="H."/>
            <person name="Guo"/>
            <person name="Y."/>
            <person name="Huang"/>
            <person name="J."/>
            <person name="Sun"/>
            <person name="Y."/>
            <person name="Min"/>
            <person name="J."/>
            <person name="Wang"/>
            <person name="J."/>
            <person name="Fang"/>
            <person name="X."/>
            <person name="Zhao"/>
            <person name="Z."/>
            <person name="Wang"/>
            <person name="S."/>
            <person name="Zhang"/>
            <person name="Y."/>
            <person name="Liu"/>
            <person name="Q."/>
            <person name="Jiang"/>
            <person name="Q."/>
            <person name="Wang"/>
            <person name="X."/>
            <person name="Guo"/>
            <person name="Y."/>
            <person name="Yang"/>
            <person name="C."/>
            <person name="Wang"/>
            <person name="Y."/>
            <person name="Tian"/>
            <person name="F."/>
            <person name="Zhuang"/>
            <person name="G."/>
            <person name="Fan"/>
            <person name="Y."/>
            <person name="Gao"/>
            <person name="Q."/>
            <person name="Li"/>
            <person name="Y."/>
            <person name="Ju"/>
            <person name="Z."/>
            <person name="Li"/>
            <person name="J."/>
            <person name="Li"/>
            <person name="R."/>
            <person name="Hou"/>
            <person name="M."/>
            <person name="Yang"/>
            <person name="G."/>
            <person name="Liu"/>
            <person name="G."/>
            <person name="Liu"/>
            <person name="W."/>
            <person name="Guo"/>
            <person name="J."/>
            <person name="Pan"/>
            <person name="S."/>
            <person name="Fan"/>
            <person name="G."/>
            <person name="Zhang"/>
            <person name="W."/>
            <person name="Zhang"/>
            <person name="R."/>
            <person name="Yu"/>
            <person name="J."/>
            <person name="Zhang"/>
            <person name="X."/>
            <person name="Yin"/>
            <person name="Q."/>
            <person name="Ji"/>
            <person name="C."/>
            <person name="Jin"/>
            <person name="Y."/>
            <person name="Yue"/>
            <person name="G."/>
            <person name="Liu"/>
            <person name="M."/>
            <person name="Xu"/>
            <person name="J."/>
            <person name="Liu"/>
            <person name="S."/>
            <person name="Jordana"/>
            <person name="J."/>
            <person name="Noce"/>
            <person name="A."/>
            <person name="Amills"/>
            <person name="M."/>
            <person name="Wu"/>
            <person name="D.D."/>
            <person name="Li"/>
            <person name="S."/>
            <person name="Zhou"/>
            <person name="X. and Zhong"/>
            <person name="J."/>
        </authorList>
    </citation>
    <scope>NUCLEOTIDE SEQUENCE [LARGE SCALE GENOMIC DNA]</scope>
</reference>
<dbReference type="InterPro" id="IPR003599">
    <property type="entry name" value="Ig_sub"/>
</dbReference>
<keyword evidence="8" id="KW-1279">T cell receptor</keyword>
<dbReference type="InterPro" id="IPR051896">
    <property type="entry name" value="TCR_alpha_variable"/>
</dbReference>
<evidence type="ECO:0000256" key="3">
    <source>
        <dbReference type="ARBA" id="ARBA00022729"/>
    </source>
</evidence>
<evidence type="ECO:0000256" key="5">
    <source>
        <dbReference type="ARBA" id="ARBA00023157"/>
    </source>
</evidence>
<comment type="subunit">
    <text evidence="7">Alpha-beta TR is a heterodimer composed of an alpha and beta chain; disulfide-linked. The alpha-beta TR is associated with the transmembrane signaling CD3 coreceptor proteins to form the TR-CD3 (TcR or TCR). The assembly of alpha-beta TR heterodimers with CD3 occurs in the endoplasmic reticulum where a single alpha-beta TR heterodimer associates with one CD3D-CD3E heterodimer, one CD3G-CD3E heterodimer and one CD247 homodimer forming a stable octameric structure. CD3D-CD3E and CD3G-CD3E heterodimers preferentially associate with TR alpha and TR beta chains, respectively. The association of the CD247 homodimer is the last step of TcR assembly in the endoplasmic reticulum and is required for transport to the cell surface.</text>
</comment>
<keyword evidence="6" id="KW-0325">Glycoprotein</keyword>
<dbReference type="Proteomes" id="UP000694387">
    <property type="component" value="Chromosome 2"/>
</dbReference>
<evidence type="ECO:0000256" key="2">
    <source>
        <dbReference type="ARBA" id="ARBA00022475"/>
    </source>
</evidence>
<reference evidence="11" key="3">
    <citation type="submission" date="2025-09" db="UniProtKB">
        <authorList>
            <consortium name="Ensembl"/>
        </authorList>
    </citation>
    <scope>IDENTIFICATION</scope>
</reference>
<keyword evidence="5" id="KW-1015">Disulfide bond</keyword>
<dbReference type="Ensembl" id="ENSEAST00005018177.2">
    <property type="protein sequence ID" value="ENSEASP00005016725.2"/>
    <property type="gene ID" value="ENSEASG00005011582.2"/>
</dbReference>
<sequence length="203" mass="22797">MRRHRGTLLGLLWLQVCWVRGVKVEQSPSALSLQEGASSTLRCNFSITVNSVQWFRQNPEGDLINLFFTASVLKQSGRLNSTMNSKELYSTLHITASQVEDSATYLCAVEAQCSQVICSLYLNRSWACSPTPSMGWGCCPHSSLYTSLSFQIHLLALFGLLKLDPSVLSFHFLKNFFSFFSFRKISPELTAANPPLFAEEDWP</sequence>
<feature type="domain" description="Ig-like" evidence="10">
    <location>
        <begin position="22"/>
        <end position="110"/>
    </location>
</feature>
<feature type="signal peptide" evidence="9">
    <location>
        <begin position="1"/>
        <end position="21"/>
    </location>
</feature>
<evidence type="ECO:0000256" key="4">
    <source>
        <dbReference type="ARBA" id="ARBA00023136"/>
    </source>
</evidence>
<dbReference type="SMART" id="SM00406">
    <property type="entry name" value="IGv"/>
    <property type="match status" value="1"/>
</dbReference>
<comment type="subcellular location">
    <subcellularLocation>
        <location evidence="1">Cell membrane</location>
    </subcellularLocation>
</comment>
<dbReference type="InterPro" id="IPR013783">
    <property type="entry name" value="Ig-like_fold"/>
</dbReference>
<dbReference type="GeneTree" id="ENSGT00900000140957"/>
<dbReference type="SUPFAM" id="SSF48726">
    <property type="entry name" value="Immunoglobulin"/>
    <property type="match status" value="1"/>
</dbReference>
<dbReference type="AlphaFoldDB" id="A0A8C4LUW9"/>
<dbReference type="PROSITE" id="PS50835">
    <property type="entry name" value="IG_LIKE"/>
    <property type="match status" value="1"/>
</dbReference>
<evidence type="ECO:0000256" key="1">
    <source>
        <dbReference type="ARBA" id="ARBA00004236"/>
    </source>
</evidence>
<organism evidence="11 12">
    <name type="scientific">Equus asinus</name>
    <name type="common">Donkey</name>
    <name type="synonym">Equus africanus asinus</name>
    <dbReference type="NCBI Taxonomy" id="9793"/>
    <lineage>
        <taxon>Eukaryota</taxon>
        <taxon>Metazoa</taxon>
        <taxon>Chordata</taxon>
        <taxon>Craniata</taxon>
        <taxon>Vertebrata</taxon>
        <taxon>Euteleostomi</taxon>
        <taxon>Mammalia</taxon>
        <taxon>Eutheria</taxon>
        <taxon>Laurasiatheria</taxon>
        <taxon>Perissodactyla</taxon>
        <taxon>Equidae</taxon>
        <taxon>Equus</taxon>
    </lineage>
</organism>
<evidence type="ECO:0000256" key="9">
    <source>
        <dbReference type="SAM" id="SignalP"/>
    </source>
</evidence>
<keyword evidence="8" id="KW-1064">Adaptive immunity</keyword>
<name>A0A8C4LUW9_EQUAS</name>
<evidence type="ECO:0000313" key="11">
    <source>
        <dbReference type="Ensembl" id="ENSEASP00005016725.2"/>
    </source>
</evidence>
<evidence type="ECO:0000256" key="7">
    <source>
        <dbReference type="ARBA" id="ARBA00038651"/>
    </source>
</evidence>
<keyword evidence="2" id="KW-1003">Cell membrane</keyword>
<dbReference type="InterPro" id="IPR036179">
    <property type="entry name" value="Ig-like_dom_sf"/>
</dbReference>
<dbReference type="Pfam" id="PF07686">
    <property type="entry name" value="V-set"/>
    <property type="match status" value="1"/>
</dbReference>
<keyword evidence="3 9" id="KW-0732">Signal</keyword>
<dbReference type="PANTHER" id="PTHR19339">
    <property type="entry name" value="T CELL RECEPTOR ALPHA VARIABLE 39"/>
    <property type="match status" value="1"/>
</dbReference>
<reference evidence="11" key="2">
    <citation type="submission" date="2025-08" db="UniProtKB">
        <authorList>
            <consortium name="Ensembl"/>
        </authorList>
    </citation>
    <scope>IDENTIFICATION</scope>
</reference>
<dbReference type="PANTHER" id="PTHR19339:SF5">
    <property type="entry name" value="IG-LIKE DOMAIN-CONTAINING PROTEIN"/>
    <property type="match status" value="1"/>
</dbReference>
<protein>
    <recommendedName>
        <fullName evidence="10">Ig-like domain-containing protein</fullName>
    </recommendedName>
</protein>
<keyword evidence="8" id="KW-0391">Immunity</keyword>
<feature type="chain" id="PRO_5040298910" description="Ig-like domain-containing protein" evidence="9">
    <location>
        <begin position="22"/>
        <end position="203"/>
    </location>
</feature>
<dbReference type="GO" id="GO:0042101">
    <property type="term" value="C:T cell receptor complex"/>
    <property type="evidence" value="ECO:0007669"/>
    <property type="project" value="UniProtKB-KW"/>
</dbReference>
<evidence type="ECO:0000256" key="6">
    <source>
        <dbReference type="ARBA" id="ARBA00023180"/>
    </source>
</evidence>
<evidence type="ECO:0000259" key="10">
    <source>
        <dbReference type="PROSITE" id="PS50835"/>
    </source>
</evidence>
<dbReference type="SMART" id="SM00409">
    <property type="entry name" value="IG"/>
    <property type="match status" value="1"/>
</dbReference>
<dbReference type="Gene3D" id="2.60.40.10">
    <property type="entry name" value="Immunoglobulins"/>
    <property type="match status" value="1"/>
</dbReference>
<evidence type="ECO:0000256" key="8">
    <source>
        <dbReference type="ARBA" id="ARBA00043266"/>
    </source>
</evidence>
<keyword evidence="12" id="KW-1185">Reference proteome</keyword>
<evidence type="ECO:0000313" key="12">
    <source>
        <dbReference type="Proteomes" id="UP000694387"/>
    </source>
</evidence>
<dbReference type="InterPro" id="IPR013106">
    <property type="entry name" value="Ig_V-set"/>
</dbReference>
<accession>A0A8C4LUW9</accession>
<proteinExistence type="predicted"/>
<keyword evidence="4" id="KW-0472">Membrane</keyword>